<dbReference type="AlphaFoldDB" id="A0A0U5JFI4"/>
<dbReference type="Proteomes" id="UP000069902">
    <property type="component" value="Chromosome cPNK"/>
</dbReference>
<dbReference type="STRING" id="389348.PNK_1541"/>
<evidence type="ECO:0000313" key="1">
    <source>
        <dbReference type="EMBL" id="CUI17151.1"/>
    </source>
</evidence>
<dbReference type="RefSeq" id="WP_032124248.1">
    <property type="nucleotide sequence ID" value="NZ_LN879502.1"/>
</dbReference>
<protein>
    <submittedName>
        <fullName evidence="1">Uncharacterized protein</fullName>
    </submittedName>
</protein>
<dbReference type="InParanoid" id="A0A0U5JFI4"/>
<gene>
    <name evidence="1" type="ORF">PNK_1541</name>
</gene>
<name>A0A0U5JFI4_9BACT</name>
<proteinExistence type="predicted"/>
<organism evidence="1 2">
    <name type="scientific">Candidatus Protochlamydia naegleriophila</name>
    <dbReference type="NCBI Taxonomy" id="389348"/>
    <lineage>
        <taxon>Bacteria</taxon>
        <taxon>Pseudomonadati</taxon>
        <taxon>Chlamydiota</taxon>
        <taxon>Chlamydiia</taxon>
        <taxon>Parachlamydiales</taxon>
        <taxon>Parachlamydiaceae</taxon>
        <taxon>Candidatus Protochlamydia</taxon>
    </lineage>
</organism>
<accession>A0A0U5JFI4</accession>
<keyword evidence="2" id="KW-1185">Reference proteome</keyword>
<sequence>MTTMNSRRWYLIAYLLITSFFSPYLSGQEKLFVPFDDRSWQIGFQEYADEQSIVEMILKGEDILSWKELFTVQKFDGIGISASDFAKNLEEAFKEHLTNYQDLILNQFEPANLNIFESSFVLKEESKSKTQNIAYDEYNLGRVLKGQTAIYYVRYSAKDRETFEKNKQAWHDRFKQMYLAKEAHPDQQGQWFTFTDEGVFQGDKKLAYESNNRVVTNEEAGFSLSLPKEWLVEDQETQETNFDDQYPYTISLIFSDPHSDLYGGVAFHEKEARLTNELKALLRKRYVSLYKSHADKAKLVGKGQLQTVLGKRGIYLTITDQDEMGWIAFFEDQHNVYRLELWGPKKSYSFIKANFDKLIANFQMLEKSSRAQP</sequence>
<evidence type="ECO:0000313" key="2">
    <source>
        <dbReference type="Proteomes" id="UP000069902"/>
    </source>
</evidence>
<reference evidence="2" key="1">
    <citation type="submission" date="2015-09" db="EMBL/GenBank/DDBJ databases">
        <authorList>
            <person name="Bertelli C."/>
        </authorList>
    </citation>
    <scope>NUCLEOTIDE SEQUENCE [LARGE SCALE GENOMIC DNA]</scope>
    <source>
        <strain evidence="2">KNic</strain>
    </source>
</reference>
<dbReference type="EMBL" id="LN879502">
    <property type="protein sequence ID" value="CUI17151.1"/>
    <property type="molecule type" value="Genomic_DNA"/>
</dbReference>
<dbReference type="PATRIC" id="fig|389348.3.peg.1728"/>
<dbReference type="KEGG" id="pnl:PNK_1541"/>